<accession>A0ABP8UJK0</accession>
<comment type="similarity">
    <text evidence="1">Belongs to the sigma-70 factor family. ECF subfamily.</text>
</comment>
<dbReference type="SUPFAM" id="SSF88659">
    <property type="entry name" value="Sigma3 and sigma4 domains of RNA polymerase sigma factors"/>
    <property type="match status" value="1"/>
</dbReference>
<reference evidence="9" key="1">
    <citation type="journal article" date="2019" name="Int. J. Syst. Evol. Microbiol.">
        <title>The Global Catalogue of Microorganisms (GCM) 10K type strain sequencing project: providing services to taxonomists for standard genome sequencing and annotation.</title>
        <authorList>
            <consortium name="The Broad Institute Genomics Platform"/>
            <consortium name="The Broad Institute Genome Sequencing Center for Infectious Disease"/>
            <person name="Wu L."/>
            <person name="Ma J."/>
        </authorList>
    </citation>
    <scope>NUCLEOTIDE SEQUENCE [LARGE SCALE GENOMIC DNA]</scope>
    <source>
        <strain evidence="9">JCM 17939</strain>
    </source>
</reference>
<dbReference type="InterPro" id="IPR036388">
    <property type="entry name" value="WH-like_DNA-bd_sf"/>
</dbReference>
<proteinExistence type="inferred from homology"/>
<evidence type="ECO:0000256" key="5">
    <source>
        <dbReference type="ARBA" id="ARBA00023163"/>
    </source>
</evidence>
<organism evidence="8 9">
    <name type="scientific">Actinoallomurus vinaceus</name>
    <dbReference type="NCBI Taxonomy" id="1080074"/>
    <lineage>
        <taxon>Bacteria</taxon>
        <taxon>Bacillati</taxon>
        <taxon>Actinomycetota</taxon>
        <taxon>Actinomycetes</taxon>
        <taxon>Streptosporangiales</taxon>
        <taxon>Thermomonosporaceae</taxon>
        <taxon>Actinoallomurus</taxon>
    </lineage>
</organism>
<name>A0ABP8UJK0_9ACTN</name>
<keyword evidence="5" id="KW-0804">Transcription</keyword>
<dbReference type="Pfam" id="PF04542">
    <property type="entry name" value="Sigma70_r2"/>
    <property type="match status" value="1"/>
</dbReference>
<dbReference type="InterPro" id="IPR014284">
    <property type="entry name" value="RNA_pol_sigma-70_dom"/>
</dbReference>
<dbReference type="InterPro" id="IPR007627">
    <property type="entry name" value="RNA_pol_sigma70_r2"/>
</dbReference>
<sequence>MSRVDDEYTAHVQELLPRLRRTAYLLCADWHRADDLVQATITRLYVKWRRARMADNLDAYVRTMLVRQFLGEQRTGWRSRVSVVESTPEPAATGSDVEAGLDVRRALTAVPARQRATLVLRFYCDLTVDQTAEVLGCSSGTVKSQTSKGLAALRRILEPASVREEGAHGRA</sequence>
<keyword evidence="2" id="KW-0805">Transcription regulation</keyword>
<dbReference type="Pfam" id="PF08281">
    <property type="entry name" value="Sigma70_r4_2"/>
    <property type="match status" value="1"/>
</dbReference>
<dbReference type="InterPro" id="IPR013325">
    <property type="entry name" value="RNA_pol_sigma_r2"/>
</dbReference>
<evidence type="ECO:0000259" key="6">
    <source>
        <dbReference type="Pfam" id="PF04542"/>
    </source>
</evidence>
<dbReference type="Proteomes" id="UP001501442">
    <property type="component" value="Unassembled WGS sequence"/>
</dbReference>
<keyword evidence="3" id="KW-0731">Sigma factor</keyword>
<evidence type="ECO:0000313" key="9">
    <source>
        <dbReference type="Proteomes" id="UP001501442"/>
    </source>
</evidence>
<dbReference type="RefSeq" id="WP_345435712.1">
    <property type="nucleotide sequence ID" value="NZ_BAABHK010000011.1"/>
</dbReference>
<protein>
    <submittedName>
        <fullName evidence="8">SigE family RNA polymerase sigma factor</fullName>
    </submittedName>
</protein>
<dbReference type="InterPro" id="IPR013324">
    <property type="entry name" value="RNA_pol_sigma_r3/r4-like"/>
</dbReference>
<dbReference type="InterPro" id="IPR039425">
    <property type="entry name" value="RNA_pol_sigma-70-like"/>
</dbReference>
<dbReference type="Gene3D" id="1.10.1740.10">
    <property type="match status" value="1"/>
</dbReference>
<feature type="domain" description="RNA polymerase sigma factor 70 region 4 type 2" evidence="7">
    <location>
        <begin position="102"/>
        <end position="153"/>
    </location>
</feature>
<dbReference type="NCBIfam" id="TIGR02937">
    <property type="entry name" value="sigma70-ECF"/>
    <property type="match status" value="1"/>
</dbReference>
<dbReference type="InterPro" id="IPR014325">
    <property type="entry name" value="RNA_pol_sigma-E_actinobac"/>
</dbReference>
<comment type="caution">
    <text evidence="8">The sequence shown here is derived from an EMBL/GenBank/DDBJ whole genome shotgun (WGS) entry which is preliminary data.</text>
</comment>
<evidence type="ECO:0000256" key="3">
    <source>
        <dbReference type="ARBA" id="ARBA00023082"/>
    </source>
</evidence>
<evidence type="ECO:0000256" key="4">
    <source>
        <dbReference type="ARBA" id="ARBA00023125"/>
    </source>
</evidence>
<dbReference type="CDD" id="cd06171">
    <property type="entry name" value="Sigma70_r4"/>
    <property type="match status" value="1"/>
</dbReference>
<evidence type="ECO:0000259" key="7">
    <source>
        <dbReference type="Pfam" id="PF08281"/>
    </source>
</evidence>
<dbReference type="InterPro" id="IPR013249">
    <property type="entry name" value="RNA_pol_sigma70_r4_t2"/>
</dbReference>
<dbReference type="Gene3D" id="1.10.10.10">
    <property type="entry name" value="Winged helix-like DNA-binding domain superfamily/Winged helix DNA-binding domain"/>
    <property type="match status" value="1"/>
</dbReference>
<feature type="domain" description="RNA polymerase sigma-70 region 2" evidence="6">
    <location>
        <begin position="12"/>
        <end position="78"/>
    </location>
</feature>
<dbReference type="PANTHER" id="PTHR43133">
    <property type="entry name" value="RNA POLYMERASE ECF-TYPE SIGMA FACTO"/>
    <property type="match status" value="1"/>
</dbReference>
<dbReference type="NCBIfam" id="TIGR02983">
    <property type="entry name" value="SigE-fam_strep"/>
    <property type="match status" value="1"/>
</dbReference>
<evidence type="ECO:0000256" key="2">
    <source>
        <dbReference type="ARBA" id="ARBA00023015"/>
    </source>
</evidence>
<evidence type="ECO:0000313" key="8">
    <source>
        <dbReference type="EMBL" id="GAA4632711.1"/>
    </source>
</evidence>
<keyword evidence="4" id="KW-0238">DNA-binding</keyword>
<dbReference type="PANTHER" id="PTHR43133:SF50">
    <property type="entry name" value="ECF RNA POLYMERASE SIGMA FACTOR SIGM"/>
    <property type="match status" value="1"/>
</dbReference>
<dbReference type="EMBL" id="BAABHK010000011">
    <property type="protein sequence ID" value="GAA4632711.1"/>
    <property type="molecule type" value="Genomic_DNA"/>
</dbReference>
<dbReference type="SUPFAM" id="SSF88946">
    <property type="entry name" value="Sigma2 domain of RNA polymerase sigma factors"/>
    <property type="match status" value="1"/>
</dbReference>
<keyword evidence="9" id="KW-1185">Reference proteome</keyword>
<gene>
    <name evidence="8" type="ORF">GCM10023196_067240</name>
</gene>
<evidence type="ECO:0000256" key="1">
    <source>
        <dbReference type="ARBA" id="ARBA00010641"/>
    </source>
</evidence>